<accession>A0A314U9J5</accession>
<protein>
    <submittedName>
        <fullName evidence="1">Uncharacterized protein</fullName>
    </submittedName>
</protein>
<dbReference type="EMBL" id="PJQY01003851">
    <property type="protein sequence ID" value="PQM33950.1"/>
    <property type="molecule type" value="Genomic_DNA"/>
</dbReference>
<evidence type="ECO:0000313" key="2">
    <source>
        <dbReference type="Proteomes" id="UP000250321"/>
    </source>
</evidence>
<evidence type="ECO:0000313" key="1">
    <source>
        <dbReference type="EMBL" id="PQM33950.1"/>
    </source>
</evidence>
<name>A0A314U9J5_PRUYE</name>
<organism evidence="1 2">
    <name type="scientific">Prunus yedoensis var. nudiflora</name>
    <dbReference type="NCBI Taxonomy" id="2094558"/>
    <lineage>
        <taxon>Eukaryota</taxon>
        <taxon>Viridiplantae</taxon>
        <taxon>Streptophyta</taxon>
        <taxon>Embryophyta</taxon>
        <taxon>Tracheophyta</taxon>
        <taxon>Spermatophyta</taxon>
        <taxon>Magnoliopsida</taxon>
        <taxon>eudicotyledons</taxon>
        <taxon>Gunneridae</taxon>
        <taxon>Pentapetalae</taxon>
        <taxon>rosids</taxon>
        <taxon>fabids</taxon>
        <taxon>Rosales</taxon>
        <taxon>Rosaceae</taxon>
        <taxon>Amygdaloideae</taxon>
        <taxon>Amygdaleae</taxon>
        <taxon>Prunus</taxon>
    </lineage>
</organism>
<proteinExistence type="predicted"/>
<dbReference type="Proteomes" id="UP000250321">
    <property type="component" value="Unassembled WGS sequence"/>
</dbReference>
<keyword evidence="2" id="KW-1185">Reference proteome</keyword>
<comment type="caution">
    <text evidence="1">The sequence shown here is derived from an EMBL/GenBank/DDBJ whole genome shotgun (WGS) entry which is preliminary data.</text>
</comment>
<gene>
    <name evidence="1" type="ORF">Pyn_37406</name>
</gene>
<sequence>MDIDDKSATSQVFISTIWGGGGGNLSWELKSSHQKLCLGLPTRDDRGYVCRINRVSTQIPNLACELVIFTESNVVGITIPHHSALVIMTEAHCEVAWVFLDDRLISLFSMSSGNSE</sequence>
<dbReference type="AlphaFoldDB" id="A0A314U9J5"/>
<reference evidence="1 2" key="1">
    <citation type="submission" date="2018-02" db="EMBL/GenBank/DDBJ databases">
        <title>Draft genome of wild Prunus yedoensis var. nudiflora.</title>
        <authorList>
            <person name="Baek S."/>
            <person name="Kim J.-H."/>
            <person name="Choi K."/>
            <person name="Kim G.-B."/>
            <person name="Cho A."/>
            <person name="Jang H."/>
            <person name="Shin C.-H."/>
            <person name="Yu H.-J."/>
            <person name="Mun J.-H."/>
        </authorList>
    </citation>
    <scope>NUCLEOTIDE SEQUENCE [LARGE SCALE GENOMIC DNA]</scope>
    <source>
        <strain evidence="2">cv. Jeju island</strain>
        <tissue evidence="1">Leaf</tissue>
    </source>
</reference>